<dbReference type="Pfam" id="PF08044">
    <property type="entry name" value="DUF1707"/>
    <property type="match status" value="4"/>
</dbReference>
<sequence>MQLGWRDGGYGDLRASNEDRAAVRRVLRIAEGEGRLDAAEYDRRLRAVDTAETRAGLAELTTDLPVRRGEREWDDRARVRTADRDTAIAVLARGSRDGRLSAREYERRIAAVPEVVRYADLAQLLAGLPGWPGAPDTLLAGDTDREVALAALAEAVAEGKVGAVELPALDAEIAQARWCSDLTTITDRLAKRVGDRARAAVVDELDAAYQAGQLDAREQADRVTRARRASSPAQLARLVRDLAGADRRPSDADRAKTTSALARGLQTGRLTLTEYDRRLVAAAEATGTAALRELVADLVEAPRRVRRTPLDMLFDALILNSALIPLPRYRWLTWLVKPLFGLLAAAVTTAVVGIEAAALVTGEWGFAVGFLLLGFVVGMLPVTVCFLLLRALLRRLFGRGEADREQTILHQVRSALQERRDVREATVNWDFPALDIEIDGVADRREVAEEAVRLLWPTRLYPLRAVRVRDWSSSHDERPVQVRLDRARRRHLRDTYGPRPYGPLPRWEDERPPGGTTGRDRRQASS</sequence>
<feature type="domain" description="DUF1707" evidence="3">
    <location>
        <begin position="192"/>
        <end position="242"/>
    </location>
</feature>
<organism evidence="4 5">
    <name type="scientific">Actinocatenispora thailandica</name>
    <dbReference type="NCBI Taxonomy" id="227318"/>
    <lineage>
        <taxon>Bacteria</taxon>
        <taxon>Bacillati</taxon>
        <taxon>Actinomycetota</taxon>
        <taxon>Actinomycetes</taxon>
        <taxon>Micromonosporales</taxon>
        <taxon>Micromonosporaceae</taxon>
        <taxon>Actinocatenispora</taxon>
    </lineage>
</organism>
<dbReference type="EMBL" id="AP023355">
    <property type="protein sequence ID" value="BCJ34439.1"/>
    <property type="molecule type" value="Genomic_DNA"/>
</dbReference>
<dbReference type="InterPro" id="IPR012551">
    <property type="entry name" value="DUF1707_SHOCT-like"/>
</dbReference>
<dbReference type="PANTHER" id="PTHR40763">
    <property type="entry name" value="MEMBRANE PROTEIN-RELATED"/>
    <property type="match status" value="1"/>
</dbReference>
<keyword evidence="5" id="KW-1185">Reference proteome</keyword>
<proteinExistence type="predicted"/>
<keyword evidence="2" id="KW-1133">Transmembrane helix</keyword>
<feature type="region of interest" description="Disordered" evidence="1">
    <location>
        <begin position="493"/>
        <end position="526"/>
    </location>
</feature>
<gene>
    <name evidence="4" type="ORF">Athai_19420</name>
</gene>
<dbReference type="PANTHER" id="PTHR40763:SF4">
    <property type="entry name" value="DUF1707 DOMAIN-CONTAINING PROTEIN"/>
    <property type="match status" value="1"/>
</dbReference>
<protein>
    <recommendedName>
        <fullName evidence="3">DUF1707 domain-containing protein</fullName>
    </recommendedName>
</protein>
<evidence type="ECO:0000256" key="1">
    <source>
        <dbReference type="SAM" id="MobiDB-lite"/>
    </source>
</evidence>
<keyword evidence="2" id="KW-0812">Transmembrane</keyword>
<reference evidence="4 5" key="1">
    <citation type="submission" date="2020-08" db="EMBL/GenBank/DDBJ databases">
        <title>Whole genome shotgun sequence of Actinocatenispora thailandica NBRC 105041.</title>
        <authorList>
            <person name="Komaki H."/>
            <person name="Tamura T."/>
        </authorList>
    </citation>
    <scope>NUCLEOTIDE SEQUENCE [LARGE SCALE GENOMIC DNA]</scope>
    <source>
        <strain evidence="4 5">NBRC 105041</strain>
    </source>
</reference>
<evidence type="ECO:0000256" key="2">
    <source>
        <dbReference type="SAM" id="Phobius"/>
    </source>
</evidence>
<keyword evidence="2" id="KW-0472">Membrane</keyword>
<feature type="domain" description="DUF1707" evidence="3">
    <location>
        <begin position="248"/>
        <end position="298"/>
    </location>
</feature>
<dbReference type="KEGG" id="atl:Athai_19420"/>
<feature type="domain" description="DUF1707" evidence="3">
    <location>
        <begin position="78"/>
        <end position="129"/>
    </location>
</feature>
<dbReference type="RefSeq" id="WP_203961173.1">
    <property type="nucleotide sequence ID" value="NZ_AP023355.1"/>
</dbReference>
<name>A0A7R7DMI8_9ACTN</name>
<evidence type="ECO:0000313" key="4">
    <source>
        <dbReference type="EMBL" id="BCJ34439.1"/>
    </source>
</evidence>
<feature type="transmembrane region" description="Helical" evidence="2">
    <location>
        <begin position="366"/>
        <end position="389"/>
    </location>
</feature>
<feature type="transmembrane region" description="Helical" evidence="2">
    <location>
        <begin position="339"/>
        <end position="360"/>
    </location>
</feature>
<accession>A0A7R7DMI8</accession>
<evidence type="ECO:0000259" key="3">
    <source>
        <dbReference type="Pfam" id="PF08044"/>
    </source>
</evidence>
<dbReference type="Proteomes" id="UP000611640">
    <property type="component" value="Chromosome"/>
</dbReference>
<feature type="compositionally biased region" description="Basic and acidic residues" evidence="1">
    <location>
        <begin position="506"/>
        <end position="526"/>
    </location>
</feature>
<feature type="domain" description="DUF1707" evidence="3">
    <location>
        <begin position="13"/>
        <end position="65"/>
    </location>
</feature>
<evidence type="ECO:0000313" key="5">
    <source>
        <dbReference type="Proteomes" id="UP000611640"/>
    </source>
</evidence>
<dbReference type="AlphaFoldDB" id="A0A7R7DMI8"/>